<evidence type="ECO:0000313" key="1">
    <source>
        <dbReference type="EMBL" id="SVE03100.1"/>
    </source>
</evidence>
<feature type="non-terminal residue" evidence="1">
    <location>
        <position position="90"/>
    </location>
</feature>
<proteinExistence type="predicted"/>
<reference evidence="1" key="1">
    <citation type="submission" date="2018-05" db="EMBL/GenBank/DDBJ databases">
        <authorList>
            <person name="Lanie J.A."/>
            <person name="Ng W.-L."/>
            <person name="Kazmierczak K.M."/>
            <person name="Andrzejewski T.M."/>
            <person name="Davidsen T.M."/>
            <person name="Wayne K.J."/>
            <person name="Tettelin H."/>
            <person name="Glass J.I."/>
            <person name="Rusch D."/>
            <person name="Podicherti R."/>
            <person name="Tsui H.-C.T."/>
            <person name="Winkler M.E."/>
        </authorList>
    </citation>
    <scope>NUCLEOTIDE SEQUENCE</scope>
</reference>
<sequence>METNRGNVNSLLHPIEGGSYAVICVGGANGGLNGPAHNLYTRLPLLLEKSNVTVLRIDYREPNHFSECVLDVLAGCSFLKGIGAKAIILV</sequence>
<dbReference type="AlphaFoldDB" id="A0A383A653"/>
<accession>A0A383A653</accession>
<organism evidence="1">
    <name type="scientific">marine metagenome</name>
    <dbReference type="NCBI Taxonomy" id="408172"/>
    <lineage>
        <taxon>unclassified sequences</taxon>
        <taxon>metagenomes</taxon>
        <taxon>ecological metagenomes</taxon>
    </lineage>
</organism>
<protein>
    <submittedName>
        <fullName evidence="1">Uncharacterized protein</fullName>
    </submittedName>
</protein>
<dbReference type="EMBL" id="UINC01189421">
    <property type="protein sequence ID" value="SVE03100.1"/>
    <property type="molecule type" value="Genomic_DNA"/>
</dbReference>
<name>A0A383A653_9ZZZZ</name>
<gene>
    <name evidence="1" type="ORF">METZ01_LOCUS455954</name>
</gene>